<sequence>MSLRINGFDVDVTPVIAPGAKEAGPYDPLNPSVTVLPKGHKRTPANRAFEVDTIFEKDIVLPMRDGIKLYADVFRPKTDEKVPAVLIWSPYGKTGNG</sequence>
<dbReference type="Gene3D" id="3.40.50.1820">
    <property type="entry name" value="alpha/beta hydrolase"/>
    <property type="match status" value="1"/>
</dbReference>
<dbReference type="InterPro" id="IPR029058">
    <property type="entry name" value="AB_hydrolase_fold"/>
</dbReference>
<dbReference type="VEuPathDB" id="FungiDB:HZS61_006645"/>
<proteinExistence type="predicted"/>
<dbReference type="VEuPathDB" id="FungiDB:FOC1_g10007628"/>
<dbReference type="InterPro" id="IPR000383">
    <property type="entry name" value="Xaa-Pro-like_dom"/>
</dbReference>
<comment type="caution">
    <text evidence="2">The sequence shown here is derived from an EMBL/GenBank/DDBJ whole genome shotgun (WGS) entry which is preliminary data.</text>
</comment>
<reference evidence="2 3" key="1">
    <citation type="journal article" date="2018" name="Sci. Rep.">
        <title>Characterisation of pathogen-specific regions and novel effector candidates in Fusarium oxysporum f. sp. cepae.</title>
        <authorList>
            <person name="Armitage A.D."/>
            <person name="Taylor A."/>
            <person name="Sobczyk M.K."/>
            <person name="Baxter L."/>
            <person name="Greenfield B.P."/>
            <person name="Bates H.J."/>
            <person name="Wilson F."/>
            <person name="Jackson A.C."/>
            <person name="Ott S."/>
            <person name="Harrison R.J."/>
            <person name="Clarkson J.P."/>
        </authorList>
    </citation>
    <scope>NUCLEOTIDE SEQUENCE [LARGE SCALE GENOMIC DNA]</scope>
    <source>
        <strain evidence="2 3">Fo_A28</strain>
    </source>
</reference>
<organism evidence="2 3">
    <name type="scientific">Fusarium oxysporum</name>
    <name type="common">Fusarium vascular wilt</name>
    <dbReference type="NCBI Taxonomy" id="5507"/>
    <lineage>
        <taxon>Eukaryota</taxon>
        <taxon>Fungi</taxon>
        <taxon>Dikarya</taxon>
        <taxon>Ascomycota</taxon>
        <taxon>Pezizomycotina</taxon>
        <taxon>Sordariomycetes</taxon>
        <taxon>Hypocreomycetidae</taxon>
        <taxon>Hypocreales</taxon>
        <taxon>Nectriaceae</taxon>
        <taxon>Fusarium</taxon>
        <taxon>Fusarium oxysporum species complex</taxon>
    </lineage>
</organism>
<dbReference type="AlphaFoldDB" id="A0A420R120"/>
<dbReference type="VEuPathDB" id="FungiDB:FOXG_12062"/>
<accession>A0A420R120</accession>
<feature type="domain" description="Xaa-Pro dipeptidyl-peptidase-like" evidence="1">
    <location>
        <begin position="65"/>
        <end position="94"/>
    </location>
</feature>
<dbReference type="GO" id="GO:0016787">
    <property type="term" value="F:hydrolase activity"/>
    <property type="evidence" value="ECO:0007669"/>
    <property type="project" value="InterPro"/>
</dbReference>
<evidence type="ECO:0000313" key="3">
    <source>
        <dbReference type="Proteomes" id="UP000285860"/>
    </source>
</evidence>
<dbReference type="Proteomes" id="UP000285860">
    <property type="component" value="Unassembled WGS sequence"/>
</dbReference>
<dbReference type="VEuPathDB" id="FungiDB:FOMG_18223"/>
<evidence type="ECO:0000313" key="2">
    <source>
        <dbReference type="EMBL" id="RKL10732.1"/>
    </source>
</evidence>
<gene>
    <name evidence="2" type="ORF">BFJ68_g8709</name>
</gene>
<name>A0A420R120_FUSOX</name>
<dbReference type="VEuPathDB" id="FungiDB:FOZG_13437"/>
<dbReference type="SUPFAM" id="SSF53474">
    <property type="entry name" value="alpha/beta-Hydrolases"/>
    <property type="match status" value="1"/>
</dbReference>
<protein>
    <recommendedName>
        <fullName evidence="1">Xaa-Pro dipeptidyl-peptidase-like domain-containing protein</fullName>
    </recommendedName>
</protein>
<evidence type="ECO:0000259" key="1">
    <source>
        <dbReference type="Pfam" id="PF02129"/>
    </source>
</evidence>
<dbReference type="Pfam" id="PF02129">
    <property type="entry name" value="Peptidase_S15"/>
    <property type="match status" value="1"/>
</dbReference>
<dbReference type="EMBL" id="MRCY01000040">
    <property type="protein sequence ID" value="RKL10732.1"/>
    <property type="molecule type" value="Genomic_DNA"/>
</dbReference>